<organism evidence="2 3">
    <name type="scientific">Paenibacillus spongiae</name>
    <dbReference type="NCBI Taxonomy" id="2909671"/>
    <lineage>
        <taxon>Bacteria</taxon>
        <taxon>Bacillati</taxon>
        <taxon>Bacillota</taxon>
        <taxon>Bacilli</taxon>
        <taxon>Bacillales</taxon>
        <taxon>Paenibacillaceae</taxon>
        <taxon>Paenibacillus</taxon>
    </lineage>
</organism>
<reference evidence="2" key="1">
    <citation type="submission" date="2022-01" db="EMBL/GenBank/DDBJ databases">
        <title>Paenibacillus spongiae sp. nov., isolated from marine sponge.</title>
        <authorList>
            <person name="Li Z."/>
            <person name="Zhang M."/>
        </authorList>
    </citation>
    <scope>NUCLEOTIDE SEQUENCE</scope>
    <source>
        <strain evidence="2">PHS-Z3</strain>
    </source>
</reference>
<dbReference type="EMBL" id="CP091430">
    <property type="protein sequence ID" value="UVI30867.1"/>
    <property type="molecule type" value="Genomic_DNA"/>
</dbReference>
<keyword evidence="3" id="KW-1185">Reference proteome</keyword>
<feature type="transmembrane region" description="Helical" evidence="1">
    <location>
        <begin position="66"/>
        <end position="84"/>
    </location>
</feature>
<sequence>MKSQVYSSIRFISSVLIALFMLFATPTPIPETIINEATRTIVSPTVESIVKPHVRTGSVITAKMKLTAMAAVFSFLVLAAYRFSGVTYVPRACYRPTIARRLRRLKLAPVKYTSLFVSSSFLLAR</sequence>
<proteinExistence type="predicted"/>
<keyword evidence="1" id="KW-0812">Transmembrane</keyword>
<evidence type="ECO:0000313" key="2">
    <source>
        <dbReference type="EMBL" id="UVI30867.1"/>
    </source>
</evidence>
<accession>A0ABY5SDL8</accession>
<dbReference type="RefSeq" id="WP_258386930.1">
    <property type="nucleotide sequence ID" value="NZ_CP091430.1"/>
</dbReference>
<keyword evidence="1" id="KW-0472">Membrane</keyword>
<evidence type="ECO:0000313" key="3">
    <source>
        <dbReference type="Proteomes" id="UP001057877"/>
    </source>
</evidence>
<feature type="transmembrane region" description="Helical" evidence="1">
    <location>
        <begin position="7"/>
        <end position="25"/>
    </location>
</feature>
<name>A0ABY5SDL8_9BACL</name>
<keyword evidence="1" id="KW-1133">Transmembrane helix</keyword>
<evidence type="ECO:0000256" key="1">
    <source>
        <dbReference type="SAM" id="Phobius"/>
    </source>
</evidence>
<dbReference type="Proteomes" id="UP001057877">
    <property type="component" value="Chromosome"/>
</dbReference>
<protein>
    <submittedName>
        <fullName evidence="2">Uncharacterized protein</fullName>
    </submittedName>
</protein>
<gene>
    <name evidence="2" type="ORF">L1F29_03040</name>
</gene>